<dbReference type="NCBIfam" id="NF002872">
    <property type="entry name" value="PRK03202.1"/>
    <property type="match status" value="1"/>
</dbReference>
<dbReference type="FunFam" id="3.40.50.450:FF:000001">
    <property type="entry name" value="ATP-dependent 6-phosphofructokinase"/>
    <property type="match status" value="1"/>
</dbReference>
<feature type="binding site" evidence="14">
    <location>
        <position position="170"/>
    </location>
    <ligand>
        <name>substrate</name>
        <note>ligand shared between dimeric partners</note>
    </ligand>
</feature>
<evidence type="ECO:0000256" key="8">
    <source>
        <dbReference type="ARBA" id="ARBA00022741"/>
    </source>
</evidence>
<evidence type="ECO:0000256" key="2">
    <source>
        <dbReference type="ARBA" id="ARBA00004496"/>
    </source>
</evidence>
<evidence type="ECO:0000256" key="6">
    <source>
        <dbReference type="ARBA" id="ARBA00022679"/>
    </source>
</evidence>
<keyword evidence="5 14" id="KW-0021">Allosteric enzyme</keyword>
<name>A0A0H4PXC6_9BACT</name>
<evidence type="ECO:0000256" key="10">
    <source>
        <dbReference type="ARBA" id="ARBA00022840"/>
    </source>
</evidence>
<feature type="binding site" description="in other chain" evidence="14">
    <location>
        <begin position="260"/>
        <end position="263"/>
    </location>
    <ligand>
        <name>substrate</name>
        <note>ligand shared between dimeric partners</note>
    </ligand>
</feature>
<dbReference type="FunFam" id="3.40.50.460:FF:000002">
    <property type="entry name" value="ATP-dependent 6-phosphofructokinase"/>
    <property type="match status" value="1"/>
</dbReference>
<dbReference type="GO" id="GO:0016208">
    <property type="term" value="F:AMP binding"/>
    <property type="evidence" value="ECO:0007669"/>
    <property type="project" value="TreeGrafter"/>
</dbReference>
<dbReference type="UniPathway" id="UPA00109">
    <property type="reaction ID" value="UER00182"/>
</dbReference>
<reference evidence="16 17" key="1">
    <citation type="submission" date="2015-07" db="EMBL/GenBank/DDBJ databases">
        <authorList>
            <person name="Kim K.M."/>
        </authorList>
    </citation>
    <scope>NUCLEOTIDE SEQUENCE [LARGE SCALE GENOMIC DNA]</scope>
    <source>
        <strain evidence="16 17">KCTC 12363</strain>
    </source>
</reference>
<dbReference type="GO" id="GO:0005524">
    <property type="term" value="F:ATP binding"/>
    <property type="evidence" value="ECO:0007669"/>
    <property type="project" value="UniProtKB-UniRule"/>
</dbReference>
<dbReference type="SUPFAM" id="SSF53784">
    <property type="entry name" value="Phosphofructokinase"/>
    <property type="match status" value="1"/>
</dbReference>
<dbReference type="PIRSF" id="PIRSF000532">
    <property type="entry name" value="ATP_PFK_prok"/>
    <property type="match status" value="1"/>
</dbReference>
<dbReference type="EC" id="2.7.1.11" evidence="14"/>
<accession>A0A0H4PXC6</accession>
<evidence type="ECO:0000256" key="1">
    <source>
        <dbReference type="ARBA" id="ARBA00001946"/>
    </source>
</evidence>
<keyword evidence="7 14" id="KW-0479">Metal-binding</keyword>
<dbReference type="GO" id="GO:0061621">
    <property type="term" value="P:canonical glycolysis"/>
    <property type="evidence" value="ECO:0007669"/>
    <property type="project" value="TreeGrafter"/>
</dbReference>
<comment type="subcellular location">
    <subcellularLocation>
        <location evidence="2 14">Cytoplasm</location>
    </subcellularLocation>
</comment>
<comment type="subunit">
    <text evidence="14">Homotetramer.</text>
</comment>
<dbReference type="EMBL" id="CP012040">
    <property type="protein sequence ID" value="AKP53027.1"/>
    <property type="molecule type" value="Genomic_DNA"/>
</dbReference>
<dbReference type="OrthoDB" id="9802503at2"/>
<dbReference type="GO" id="GO:0006002">
    <property type="term" value="P:fructose 6-phosphate metabolic process"/>
    <property type="evidence" value="ECO:0007669"/>
    <property type="project" value="UniProtKB-UniRule"/>
</dbReference>
<dbReference type="KEGG" id="camu:CA2015_3650"/>
<evidence type="ECO:0000256" key="13">
    <source>
        <dbReference type="ARBA" id="ARBA00048070"/>
    </source>
</evidence>
<dbReference type="PATRIC" id="fig|320787.5.peg.3996"/>
<keyword evidence="12 14" id="KW-0324">Glycolysis</keyword>
<sequence>MQDQPINIKKIGVLTSGGDAPGMNAAIRAVVRAGFYYNLEVYGIYRGYEGMINDDIRKLDSRSIAHVLERGGTFLKSARSLEFRTPEGRKKAYDNLKSHGIDALVVIGGDGSLTGAHLFYKEFGIPAVGLPGTIDNDLFGTDLTIGFDTACNTAIEAIDKIRDTATSHDRLFFVEVMGRDAGFIAINAGIGSAAAAILIPEKKFPVEKLIDRLKFREKAKKESNIVIVAEGGKSGGAQEISEKVKKILPSYDIKVTILGHLQRGGAPSSFDRILASKLGVSAVEGLLQGKYDVMVGIINNKIVYTPIKRAIVDDKKVDEEDLRIAGILST</sequence>
<keyword evidence="17" id="KW-1185">Reference proteome</keyword>
<evidence type="ECO:0000256" key="3">
    <source>
        <dbReference type="ARBA" id="ARBA00004679"/>
    </source>
</evidence>
<comment type="catalytic activity">
    <reaction evidence="13 14">
        <text>beta-D-fructose 6-phosphate + ATP = beta-D-fructose 1,6-bisphosphate + ADP + H(+)</text>
        <dbReference type="Rhea" id="RHEA:16109"/>
        <dbReference type="ChEBI" id="CHEBI:15378"/>
        <dbReference type="ChEBI" id="CHEBI:30616"/>
        <dbReference type="ChEBI" id="CHEBI:32966"/>
        <dbReference type="ChEBI" id="CHEBI:57634"/>
        <dbReference type="ChEBI" id="CHEBI:456216"/>
        <dbReference type="EC" id="2.7.1.11"/>
    </reaction>
</comment>
<proteinExistence type="inferred from homology"/>
<feature type="active site" description="Proton acceptor" evidence="14">
    <location>
        <position position="135"/>
    </location>
</feature>
<dbReference type="GO" id="GO:0048029">
    <property type="term" value="F:monosaccharide binding"/>
    <property type="evidence" value="ECO:0007669"/>
    <property type="project" value="TreeGrafter"/>
</dbReference>
<feature type="binding site" evidence="14">
    <location>
        <begin position="28"/>
        <end position="32"/>
    </location>
    <ligand>
        <name>ADP</name>
        <dbReference type="ChEBI" id="CHEBI:456216"/>
        <note>allosteric activator; ligand shared between dimeric partners</note>
    </ligand>
</feature>
<dbReference type="InterPro" id="IPR022953">
    <property type="entry name" value="ATP_PFK"/>
</dbReference>
<dbReference type="InterPro" id="IPR012003">
    <property type="entry name" value="ATP_PFK_prok-type"/>
</dbReference>
<evidence type="ECO:0000313" key="16">
    <source>
        <dbReference type="EMBL" id="AKP53027.1"/>
    </source>
</evidence>
<feature type="binding site" description="in other chain" evidence="14">
    <location>
        <begin position="221"/>
        <end position="223"/>
    </location>
    <ligand>
        <name>ADP</name>
        <dbReference type="ChEBI" id="CHEBI:456216"/>
        <note>allosteric activator; ligand shared between dimeric partners</note>
    </ligand>
</feature>
<dbReference type="RefSeq" id="WP_048643180.1">
    <property type="nucleotide sequence ID" value="NZ_CP012040.1"/>
</dbReference>
<evidence type="ECO:0000313" key="17">
    <source>
        <dbReference type="Proteomes" id="UP000036520"/>
    </source>
</evidence>
<dbReference type="Gene3D" id="3.40.50.460">
    <property type="entry name" value="Phosphofructokinase domain"/>
    <property type="match status" value="1"/>
</dbReference>
<keyword evidence="10 14" id="KW-0067">ATP-binding</keyword>
<feature type="domain" description="Phosphofructokinase" evidence="15">
    <location>
        <begin position="10"/>
        <end position="285"/>
    </location>
</feature>
<feature type="binding site" evidence="14">
    <location>
        <position position="110"/>
    </location>
    <ligand>
        <name>Mg(2+)</name>
        <dbReference type="ChEBI" id="CHEBI:18420"/>
        <note>catalytic</note>
    </ligand>
</feature>
<keyword evidence="11 14" id="KW-0460">Magnesium</keyword>
<dbReference type="InterPro" id="IPR000023">
    <property type="entry name" value="Phosphofructokinase_dom"/>
</dbReference>
<dbReference type="NCBIfam" id="TIGR02482">
    <property type="entry name" value="PFKA_ATP"/>
    <property type="match status" value="1"/>
</dbReference>
<feature type="binding site" evidence="14">
    <location>
        <position position="18"/>
    </location>
    <ligand>
        <name>ATP</name>
        <dbReference type="ChEBI" id="CHEBI:30616"/>
    </ligand>
</feature>
<protein>
    <recommendedName>
        <fullName evidence="14">ATP-dependent 6-phosphofructokinase</fullName>
        <shortName evidence="14">ATP-PFK</shortName>
        <shortName evidence="14">Phosphofructokinase</shortName>
        <ecNumber evidence="14">2.7.1.11</ecNumber>
    </recommendedName>
    <alternativeName>
        <fullName evidence="14">Phosphohexokinase</fullName>
    </alternativeName>
</protein>
<dbReference type="PRINTS" id="PR00476">
    <property type="entry name" value="PHFRCTKINASE"/>
</dbReference>
<dbReference type="PROSITE" id="PS00433">
    <property type="entry name" value="PHOSPHOFRUCTOKINASE"/>
    <property type="match status" value="1"/>
</dbReference>
<evidence type="ECO:0000256" key="14">
    <source>
        <dbReference type="HAMAP-Rule" id="MF_00339"/>
    </source>
</evidence>
<comment type="activity regulation">
    <text evidence="14">Allosterically activated by ADP and other diphosphonucleosides, and allosterically inhibited by phosphoenolpyruvate.</text>
</comment>
<evidence type="ECO:0000259" key="15">
    <source>
        <dbReference type="Pfam" id="PF00365"/>
    </source>
</evidence>
<dbReference type="Proteomes" id="UP000036520">
    <property type="component" value="Chromosome"/>
</dbReference>
<feature type="binding site" evidence="14">
    <location>
        <position position="254"/>
    </location>
    <ligand>
        <name>substrate</name>
        <note>ligand shared between dimeric partners</note>
    </ligand>
</feature>
<feature type="binding site" description="in other chain" evidence="14">
    <location>
        <position position="162"/>
    </location>
    <ligand>
        <name>ADP</name>
        <dbReference type="ChEBI" id="CHEBI:456216"/>
        <note>allosteric activator; ligand shared between dimeric partners</note>
    </ligand>
</feature>
<evidence type="ECO:0000256" key="9">
    <source>
        <dbReference type="ARBA" id="ARBA00022777"/>
    </source>
</evidence>
<comment type="similarity">
    <text evidence="14">Belongs to the phosphofructokinase type A (PFKA) family. ATP-dependent PFK group I subfamily. Prokaryotic clade 'B1' sub-subfamily.</text>
</comment>
<keyword evidence="6 14" id="KW-0808">Transferase</keyword>
<dbReference type="Pfam" id="PF00365">
    <property type="entry name" value="PFK"/>
    <property type="match status" value="1"/>
</dbReference>
<dbReference type="GO" id="GO:0046872">
    <property type="term" value="F:metal ion binding"/>
    <property type="evidence" value="ECO:0007669"/>
    <property type="project" value="UniProtKB-KW"/>
</dbReference>
<dbReference type="HAMAP" id="MF_00339">
    <property type="entry name" value="Phosphofructokinase_I_B1"/>
    <property type="match status" value="1"/>
</dbReference>
<comment type="caution">
    <text evidence="14">Lacks conserved residue(s) required for the propagation of feature annotation.</text>
</comment>
<comment type="pathway">
    <text evidence="3 14">Carbohydrate degradation; glycolysis; D-glyceraldehyde 3-phosphate and glycerone phosphate from D-glucose: step 3/4.</text>
</comment>
<dbReference type="STRING" id="320787.CA2015_3650"/>
<dbReference type="PANTHER" id="PTHR13697:SF4">
    <property type="entry name" value="ATP-DEPENDENT 6-PHOSPHOFRUCTOKINASE"/>
    <property type="match status" value="1"/>
</dbReference>
<feature type="binding site" evidence="14">
    <location>
        <begin position="79"/>
        <end position="80"/>
    </location>
    <ligand>
        <name>ATP</name>
        <dbReference type="ChEBI" id="CHEBI:30616"/>
    </ligand>
</feature>
<comment type="function">
    <text evidence="14">Catalyzes the phosphorylation of D-fructose 6-phosphate to fructose 1,6-bisphosphate by ATP, the first committing step of glycolysis.</text>
</comment>
<feature type="binding site" description="in other chain" evidence="14">
    <location>
        <begin position="133"/>
        <end position="135"/>
    </location>
    <ligand>
        <name>substrate</name>
        <note>ligand shared between dimeric partners</note>
    </ligand>
</feature>
<keyword evidence="4 14" id="KW-0963">Cytoplasm</keyword>
<feature type="binding site" description="in other chain" evidence="14">
    <location>
        <begin position="177"/>
        <end position="179"/>
    </location>
    <ligand>
        <name>substrate</name>
        <note>ligand shared between dimeric partners</note>
    </ligand>
</feature>
<evidence type="ECO:0000256" key="4">
    <source>
        <dbReference type="ARBA" id="ARBA00022490"/>
    </source>
</evidence>
<dbReference type="InterPro" id="IPR012828">
    <property type="entry name" value="PFKA_ATP_prok"/>
</dbReference>
<dbReference type="PANTHER" id="PTHR13697">
    <property type="entry name" value="PHOSPHOFRUCTOKINASE"/>
    <property type="match status" value="1"/>
</dbReference>
<dbReference type="InterPro" id="IPR035966">
    <property type="entry name" value="PKF_sf"/>
</dbReference>
<evidence type="ECO:0000256" key="12">
    <source>
        <dbReference type="ARBA" id="ARBA00023152"/>
    </source>
</evidence>
<dbReference type="GO" id="GO:0070095">
    <property type="term" value="F:fructose-6-phosphate binding"/>
    <property type="evidence" value="ECO:0007669"/>
    <property type="project" value="TreeGrafter"/>
</dbReference>
<comment type="cofactor">
    <cofactor evidence="1 14">
        <name>Mg(2+)</name>
        <dbReference type="ChEBI" id="CHEBI:18420"/>
    </cofactor>
</comment>
<dbReference type="GO" id="GO:0005945">
    <property type="term" value="C:6-phosphofructokinase complex"/>
    <property type="evidence" value="ECO:0007669"/>
    <property type="project" value="TreeGrafter"/>
</dbReference>
<dbReference type="GO" id="GO:0003872">
    <property type="term" value="F:6-phosphofructokinase activity"/>
    <property type="evidence" value="ECO:0007669"/>
    <property type="project" value="UniProtKB-UniRule"/>
</dbReference>
<evidence type="ECO:0000256" key="7">
    <source>
        <dbReference type="ARBA" id="ARBA00022723"/>
    </source>
</evidence>
<keyword evidence="8 14" id="KW-0547">Nucleotide-binding</keyword>
<dbReference type="InterPro" id="IPR015912">
    <property type="entry name" value="Phosphofructokinase_CS"/>
</dbReference>
<dbReference type="GO" id="GO:0042802">
    <property type="term" value="F:identical protein binding"/>
    <property type="evidence" value="ECO:0007669"/>
    <property type="project" value="TreeGrafter"/>
</dbReference>
<organism evidence="16 17">
    <name type="scientific">Cyclobacterium amurskyense</name>
    <dbReference type="NCBI Taxonomy" id="320787"/>
    <lineage>
        <taxon>Bacteria</taxon>
        <taxon>Pseudomonadati</taxon>
        <taxon>Bacteroidota</taxon>
        <taxon>Cytophagia</taxon>
        <taxon>Cytophagales</taxon>
        <taxon>Cyclobacteriaceae</taxon>
        <taxon>Cyclobacterium</taxon>
    </lineage>
</organism>
<evidence type="ECO:0000256" key="5">
    <source>
        <dbReference type="ARBA" id="ARBA00022533"/>
    </source>
</evidence>
<feature type="binding site" evidence="14">
    <location>
        <begin position="109"/>
        <end position="112"/>
    </location>
    <ligand>
        <name>ATP</name>
        <dbReference type="ChEBI" id="CHEBI:30616"/>
    </ligand>
</feature>
<dbReference type="Gene3D" id="3.40.50.450">
    <property type="match status" value="1"/>
</dbReference>
<dbReference type="GO" id="GO:0030388">
    <property type="term" value="P:fructose 1,6-bisphosphate metabolic process"/>
    <property type="evidence" value="ECO:0007669"/>
    <property type="project" value="TreeGrafter"/>
</dbReference>
<dbReference type="AlphaFoldDB" id="A0A0H4PXC6"/>
<evidence type="ECO:0000256" key="11">
    <source>
        <dbReference type="ARBA" id="ARBA00022842"/>
    </source>
</evidence>
<keyword evidence="9 14" id="KW-0418">Kinase</keyword>
<feature type="binding site" description="in other chain" evidence="14">
    <location>
        <position position="230"/>
    </location>
    <ligand>
        <name>substrate</name>
        <note>ligand shared between dimeric partners</note>
    </ligand>
</feature>
<gene>
    <name evidence="14" type="primary">pfkA</name>
    <name evidence="16" type="ORF">CA2015_3650</name>
</gene>